<feature type="compositionally biased region" description="Basic and acidic residues" evidence="1">
    <location>
        <begin position="79"/>
        <end position="104"/>
    </location>
</feature>
<evidence type="ECO:0000256" key="1">
    <source>
        <dbReference type="SAM" id="MobiDB-lite"/>
    </source>
</evidence>
<evidence type="ECO:0000313" key="2">
    <source>
        <dbReference type="EMBL" id="ETI45226.1"/>
    </source>
</evidence>
<protein>
    <submittedName>
        <fullName evidence="2">Uncharacterized protein</fullName>
    </submittedName>
</protein>
<organism evidence="2 3">
    <name type="scientific">Phytophthora nicotianae P1569</name>
    <dbReference type="NCBI Taxonomy" id="1317065"/>
    <lineage>
        <taxon>Eukaryota</taxon>
        <taxon>Sar</taxon>
        <taxon>Stramenopiles</taxon>
        <taxon>Oomycota</taxon>
        <taxon>Peronosporomycetes</taxon>
        <taxon>Peronosporales</taxon>
        <taxon>Peronosporaceae</taxon>
        <taxon>Phytophthora</taxon>
    </lineage>
</organism>
<feature type="region of interest" description="Disordered" evidence="1">
    <location>
        <begin position="1"/>
        <end position="31"/>
    </location>
</feature>
<feature type="region of interest" description="Disordered" evidence="1">
    <location>
        <begin position="75"/>
        <end position="104"/>
    </location>
</feature>
<accession>V9F2A6</accession>
<dbReference type="OrthoDB" id="103901at2759"/>
<reference evidence="2 3" key="1">
    <citation type="submission" date="2013-11" db="EMBL/GenBank/DDBJ databases">
        <title>The Genome Sequence of Phytophthora parasitica P1569.</title>
        <authorList>
            <consortium name="The Broad Institute Genomics Platform"/>
            <person name="Russ C."/>
            <person name="Tyler B."/>
            <person name="Panabieres F."/>
            <person name="Shan W."/>
            <person name="Tripathy S."/>
            <person name="Grunwald N."/>
            <person name="Machado M."/>
            <person name="Johnson C.S."/>
            <person name="Arredondo F."/>
            <person name="Hong C."/>
            <person name="Coffey M."/>
            <person name="Young S.K."/>
            <person name="Zeng Q."/>
            <person name="Gargeya S."/>
            <person name="Fitzgerald M."/>
            <person name="Abouelleil A."/>
            <person name="Alvarado L."/>
            <person name="Chapman S.B."/>
            <person name="Gainer-Dewar J."/>
            <person name="Goldberg J."/>
            <person name="Griggs A."/>
            <person name="Gujja S."/>
            <person name="Hansen M."/>
            <person name="Howarth C."/>
            <person name="Imamovic A."/>
            <person name="Ireland A."/>
            <person name="Larimer J."/>
            <person name="McCowan C."/>
            <person name="Murphy C."/>
            <person name="Pearson M."/>
            <person name="Poon T.W."/>
            <person name="Priest M."/>
            <person name="Roberts A."/>
            <person name="Saif S."/>
            <person name="Shea T."/>
            <person name="Sykes S."/>
            <person name="Wortman J."/>
            <person name="Nusbaum C."/>
            <person name="Birren B."/>
        </authorList>
    </citation>
    <scope>NUCLEOTIDE SEQUENCE [LARGE SCALE GENOMIC DNA]</scope>
    <source>
        <strain evidence="2 3">P1569</strain>
    </source>
</reference>
<dbReference type="HOGENOM" id="CLU_164375_0_0_1"/>
<comment type="caution">
    <text evidence="2">The sequence shown here is derived from an EMBL/GenBank/DDBJ whole genome shotgun (WGS) entry which is preliminary data.</text>
</comment>
<dbReference type="EMBL" id="ANIZ01001719">
    <property type="protein sequence ID" value="ETI45226.1"/>
    <property type="molecule type" value="Genomic_DNA"/>
</dbReference>
<proteinExistence type="predicted"/>
<name>V9F2A6_PHYNI</name>
<dbReference type="eggNOG" id="ENOG502T1ER">
    <property type="taxonomic scope" value="Eukaryota"/>
</dbReference>
<keyword evidence="3" id="KW-1185">Reference proteome</keyword>
<gene>
    <name evidence="2" type="ORF">F443_10131</name>
</gene>
<dbReference type="AlphaFoldDB" id="V9F2A6"/>
<sequence>MGFSIPDSPRGKTDAGTQWTGPSLAPSRNGLREGFHQSIAARRRNAIVPGSLAFDALGSPRSPVVFLSQENRRALAQSREQEQGEHRERRNCTERPRHLVSHEA</sequence>
<dbReference type="Proteomes" id="UP000018721">
    <property type="component" value="Unassembled WGS sequence"/>
</dbReference>
<evidence type="ECO:0000313" key="3">
    <source>
        <dbReference type="Proteomes" id="UP000018721"/>
    </source>
</evidence>